<name>A0A1V6TQD9_9EURO</name>
<reference evidence="3" key="1">
    <citation type="journal article" date="2017" name="Nat. Microbiol.">
        <title>Global analysis of biosynthetic gene clusters reveals vast potential of secondary metabolite production in Penicillium species.</title>
        <authorList>
            <person name="Nielsen J.C."/>
            <person name="Grijseels S."/>
            <person name="Prigent S."/>
            <person name="Ji B."/>
            <person name="Dainat J."/>
            <person name="Nielsen K.F."/>
            <person name="Frisvad J.C."/>
            <person name="Workman M."/>
            <person name="Nielsen J."/>
        </authorList>
    </citation>
    <scope>NUCLEOTIDE SEQUENCE [LARGE SCALE GENOMIC DNA]</scope>
    <source>
        <strain evidence="3">IBT 14082</strain>
    </source>
</reference>
<keyword evidence="3" id="KW-1185">Reference proteome</keyword>
<gene>
    <name evidence="2" type="ORF">PENFLA_c005G10645</name>
</gene>
<dbReference type="AlphaFoldDB" id="A0A1V6TQD9"/>
<dbReference type="Proteomes" id="UP000191342">
    <property type="component" value="Unassembled WGS sequence"/>
</dbReference>
<evidence type="ECO:0000313" key="3">
    <source>
        <dbReference type="Proteomes" id="UP000191342"/>
    </source>
</evidence>
<dbReference type="EMBL" id="MLQL01000005">
    <property type="protein sequence ID" value="OQE28049.1"/>
    <property type="molecule type" value="Genomic_DNA"/>
</dbReference>
<proteinExistence type="predicted"/>
<feature type="region of interest" description="Disordered" evidence="1">
    <location>
        <begin position="1"/>
        <end position="23"/>
    </location>
</feature>
<organism evidence="2 3">
    <name type="scientific">Penicillium flavigenum</name>
    <dbReference type="NCBI Taxonomy" id="254877"/>
    <lineage>
        <taxon>Eukaryota</taxon>
        <taxon>Fungi</taxon>
        <taxon>Dikarya</taxon>
        <taxon>Ascomycota</taxon>
        <taxon>Pezizomycotina</taxon>
        <taxon>Eurotiomycetes</taxon>
        <taxon>Eurotiomycetidae</taxon>
        <taxon>Eurotiales</taxon>
        <taxon>Aspergillaceae</taxon>
        <taxon>Penicillium</taxon>
    </lineage>
</organism>
<comment type="caution">
    <text evidence="2">The sequence shown here is derived from an EMBL/GenBank/DDBJ whole genome shotgun (WGS) entry which is preliminary data.</text>
</comment>
<evidence type="ECO:0000313" key="2">
    <source>
        <dbReference type="EMBL" id="OQE28049.1"/>
    </source>
</evidence>
<accession>A0A1V6TQD9</accession>
<evidence type="ECO:0000256" key="1">
    <source>
        <dbReference type="SAM" id="MobiDB-lite"/>
    </source>
</evidence>
<protein>
    <submittedName>
        <fullName evidence="2">Uncharacterized protein</fullName>
    </submittedName>
</protein>
<sequence>MWSHAIHPCPSADEDPQPLHRPPGPSHVAAVYLCKDYLQDFLAKLFGPSNLNAAQLSLNICVGAEYDRHPAVTRAFFADVG</sequence>